<feature type="chain" id="PRO_5022115398" description="Outer membrane protein beta-barrel domain-containing protein" evidence="1">
    <location>
        <begin position="23"/>
        <end position="185"/>
    </location>
</feature>
<dbReference type="EMBL" id="VBPB01000258">
    <property type="protein sequence ID" value="TMQ70009.1"/>
    <property type="molecule type" value="Genomic_DNA"/>
</dbReference>
<evidence type="ECO:0008006" key="4">
    <source>
        <dbReference type="Google" id="ProtNLM"/>
    </source>
</evidence>
<evidence type="ECO:0000313" key="2">
    <source>
        <dbReference type="EMBL" id="TMQ70009.1"/>
    </source>
</evidence>
<evidence type="ECO:0000256" key="1">
    <source>
        <dbReference type="SAM" id="SignalP"/>
    </source>
</evidence>
<feature type="signal peptide" evidence="1">
    <location>
        <begin position="1"/>
        <end position="22"/>
    </location>
</feature>
<dbReference type="Proteomes" id="UP000319771">
    <property type="component" value="Unassembled WGS sequence"/>
</dbReference>
<dbReference type="AlphaFoldDB" id="A0A538U2M1"/>
<name>A0A538U2M1_UNCEI</name>
<keyword evidence="1" id="KW-0732">Signal</keyword>
<gene>
    <name evidence="2" type="ORF">E6K81_13600</name>
</gene>
<reference evidence="2 3" key="1">
    <citation type="journal article" date="2019" name="Nat. Microbiol.">
        <title>Mediterranean grassland soil C-N compound turnover is dependent on rainfall and depth, and is mediated by genomically divergent microorganisms.</title>
        <authorList>
            <person name="Diamond S."/>
            <person name="Andeer P.F."/>
            <person name="Li Z."/>
            <person name="Crits-Christoph A."/>
            <person name="Burstein D."/>
            <person name="Anantharaman K."/>
            <person name="Lane K.R."/>
            <person name="Thomas B.C."/>
            <person name="Pan C."/>
            <person name="Northen T.R."/>
            <person name="Banfield J.F."/>
        </authorList>
    </citation>
    <scope>NUCLEOTIDE SEQUENCE [LARGE SCALE GENOMIC DNA]</scope>
    <source>
        <strain evidence="2">WS_11</strain>
    </source>
</reference>
<accession>A0A538U2M1</accession>
<evidence type="ECO:0000313" key="3">
    <source>
        <dbReference type="Proteomes" id="UP000319771"/>
    </source>
</evidence>
<comment type="caution">
    <text evidence="2">The sequence shown here is derived from an EMBL/GenBank/DDBJ whole genome shotgun (WGS) entry which is preliminary data.</text>
</comment>
<protein>
    <recommendedName>
        <fullName evidence="4">Outer membrane protein beta-barrel domain-containing protein</fullName>
    </recommendedName>
</protein>
<proteinExistence type="predicted"/>
<organism evidence="2 3">
    <name type="scientific">Eiseniibacteriota bacterium</name>
    <dbReference type="NCBI Taxonomy" id="2212470"/>
    <lineage>
        <taxon>Bacteria</taxon>
        <taxon>Candidatus Eiseniibacteriota</taxon>
    </lineage>
</organism>
<sequence length="185" mass="19312">MSRSAYVVMAIVMFFACGTASGASWSVGSHFEISTIHSERPGSGSSTVVAWPANAFTYQPAFRIAVGNASHTGEVLLDSGCFFLDEAGSTLNLFVSTLSFQHTFLAGAATAAFANAGAGIFREGGAARSSTTATFGGGIGVRRIVGEKKGAVRAELRVDRLHSDNVVGRPALNVVGLRFGFDLWL</sequence>
<dbReference type="PROSITE" id="PS51257">
    <property type="entry name" value="PROKAR_LIPOPROTEIN"/>
    <property type="match status" value="1"/>
</dbReference>